<sequence length="286" mass="31304">MQKMNAEAGTTANQNLLSYHINRLKSSPTQALLLDGGTGEELFLHGVPDDRKIWSATAIVNEKYHSTVERVHRSFIEAGSQAITTNSYGIIPGVGFTDGEEVKRLMGIAGEIARRSVTVGSGTVSALVLGSLGPLVESYRADLIMNHEDGVRCYQYGIKGLNPHVDAYLAETMSCTEEACQVIDALSIFYQEDKKSSDEIFQKRPLLVSFTLGSDGNLRSGESVVSAIPKMVSFALDKEVEREYSGVIGILDNIADALSSTRFRSRFKMACSHRNTVQLLRARGDY</sequence>
<dbReference type="InterPro" id="IPR003726">
    <property type="entry name" value="HCY_dom"/>
</dbReference>
<dbReference type="InterPro" id="IPR036589">
    <property type="entry name" value="HCY_dom_sf"/>
</dbReference>
<dbReference type="GO" id="GO:0032259">
    <property type="term" value="P:methylation"/>
    <property type="evidence" value="ECO:0007669"/>
    <property type="project" value="UniProtKB-KW"/>
</dbReference>
<name>A0ABD3P967_9STRA</name>
<evidence type="ECO:0000256" key="2">
    <source>
        <dbReference type="ARBA" id="ARBA00022679"/>
    </source>
</evidence>
<dbReference type="AlphaFoldDB" id="A0ABD3P967"/>
<comment type="caution">
    <text evidence="5">The sequence shown here is derived from an EMBL/GenBank/DDBJ whole genome shotgun (WGS) entry which is preliminary data.</text>
</comment>
<evidence type="ECO:0000256" key="1">
    <source>
        <dbReference type="ARBA" id="ARBA00022603"/>
    </source>
</evidence>
<gene>
    <name evidence="5" type="ORF">HJC23_003126</name>
</gene>
<evidence type="ECO:0000313" key="5">
    <source>
        <dbReference type="EMBL" id="KAL3782970.1"/>
    </source>
</evidence>
<protein>
    <recommendedName>
        <fullName evidence="4">Hcy-binding domain-containing protein</fullName>
    </recommendedName>
</protein>
<reference evidence="5 6" key="1">
    <citation type="journal article" date="2020" name="G3 (Bethesda)">
        <title>Improved Reference Genome for Cyclotella cryptica CCMP332, a Model for Cell Wall Morphogenesis, Salinity Adaptation, and Lipid Production in Diatoms (Bacillariophyta).</title>
        <authorList>
            <person name="Roberts W.R."/>
            <person name="Downey K.M."/>
            <person name="Ruck E.C."/>
            <person name="Traller J.C."/>
            <person name="Alverson A.J."/>
        </authorList>
    </citation>
    <scope>NUCLEOTIDE SEQUENCE [LARGE SCALE GENOMIC DNA]</scope>
    <source>
        <strain evidence="5 6">CCMP332</strain>
    </source>
</reference>
<evidence type="ECO:0000256" key="3">
    <source>
        <dbReference type="PROSITE-ProRule" id="PRU00333"/>
    </source>
</evidence>
<comment type="caution">
    <text evidence="3">Lacks conserved residue(s) required for the propagation of feature annotation.</text>
</comment>
<proteinExistence type="predicted"/>
<dbReference type="Proteomes" id="UP001516023">
    <property type="component" value="Unassembled WGS sequence"/>
</dbReference>
<evidence type="ECO:0000313" key="6">
    <source>
        <dbReference type="Proteomes" id="UP001516023"/>
    </source>
</evidence>
<dbReference type="Gene3D" id="3.20.20.330">
    <property type="entry name" value="Homocysteine-binding-like domain"/>
    <property type="match status" value="1"/>
</dbReference>
<dbReference type="GO" id="GO:0008168">
    <property type="term" value="F:methyltransferase activity"/>
    <property type="evidence" value="ECO:0007669"/>
    <property type="project" value="UniProtKB-KW"/>
</dbReference>
<dbReference type="SUPFAM" id="SSF82282">
    <property type="entry name" value="Homocysteine S-methyltransferase"/>
    <property type="match status" value="1"/>
</dbReference>
<feature type="domain" description="Hcy-binding" evidence="4">
    <location>
        <begin position="20"/>
        <end position="286"/>
    </location>
</feature>
<keyword evidence="1" id="KW-0489">Methyltransferase</keyword>
<dbReference type="PROSITE" id="PS50970">
    <property type="entry name" value="HCY"/>
    <property type="match status" value="1"/>
</dbReference>
<organism evidence="5 6">
    <name type="scientific">Cyclotella cryptica</name>
    <dbReference type="NCBI Taxonomy" id="29204"/>
    <lineage>
        <taxon>Eukaryota</taxon>
        <taxon>Sar</taxon>
        <taxon>Stramenopiles</taxon>
        <taxon>Ochrophyta</taxon>
        <taxon>Bacillariophyta</taxon>
        <taxon>Coscinodiscophyceae</taxon>
        <taxon>Thalassiosirophycidae</taxon>
        <taxon>Stephanodiscales</taxon>
        <taxon>Stephanodiscaceae</taxon>
        <taxon>Cyclotella</taxon>
    </lineage>
</organism>
<dbReference type="PANTHER" id="PTHR11103">
    <property type="entry name" value="SLR1189 PROTEIN"/>
    <property type="match status" value="1"/>
</dbReference>
<evidence type="ECO:0000259" key="4">
    <source>
        <dbReference type="PROSITE" id="PS50970"/>
    </source>
</evidence>
<dbReference type="PANTHER" id="PTHR11103:SF18">
    <property type="entry name" value="SLR1189 PROTEIN"/>
    <property type="match status" value="1"/>
</dbReference>
<keyword evidence="2" id="KW-0808">Transferase</keyword>
<dbReference type="Pfam" id="PF02574">
    <property type="entry name" value="S-methyl_trans"/>
    <property type="match status" value="1"/>
</dbReference>
<dbReference type="EMBL" id="JABMIG020000271">
    <property type="protein sequence ID" value="KAL3782970.1"/>
    <property type="molecule type" value="Genomic_DNA"/>
</dbReference>
<accession>A0ABD3P967</accession>
<keyword evidence="6" id="KW-1185">Reference proteome</keyword>